<proteinExistence type="predicted"/>
<comment type="caution">
    <text evidence="6">The sequence shown here is derived from an EMBL/GenBank/DDBJ whole genome shotgun (WGS) entry which is preliminary data.</text>
</comment>
<reference evidence="6 7" key="1">
    <citation type="submission" date="2020-10" db="EMBL/GenBank/DDBJ databases">
        <title>Sequencing the genomes of 1000 actinobacteria strains.</title>
        <authorList>
            <person name="Klenk H.-P."/>
        </authorList>
    </citation>
    <scope>NUCLEOTIDE SEQUENCE [LARGE SCALE GENOMIC DNA]</scope>
    <source>
        <strain evidence="6 7">DSM 43173</strain>
    </source>
</reference>
<dbReference type="SUPFAM" id="SSF48498">
    <property type="entry name" value="Tetracyclin repressor-like, C-terminal domain"/>
    <property type="match status" value="1"/>
</dbReference>
<dbReference type="Gene3D" id="1.10.357.10">
    <property type="entry name" value="Tetracycline Repressor, domain 2"/>
    <property type="match status" value="1"/>
</dbReference>
<dbReference type="Pfam" id="PF00440">
    <property type="entry name" value="TetR_N"/>
    <property type="match status" value="1"/>
</dbReference>
<dbReference type="InterPro" id="IPR009057">
    <property type="entry name" value="Homeodomain-like_sf"/>
</dbReference>
<evidence type="ECO:0000313" key="7">
    <source>
        <dbReference type="Proteomes" id="UP000633509"/>
    </source>
</evidence>
<feature type="DNA-binding region" description="H-T-H motif" evidence="4">
    <location>
        <begin position="31"/>
        <end position="50"/>
    </location>
</feature>
<name>A0ABR9LT43_9ACTN</name>
<accession>A0ABR9LT43</accession>
<evidence type="ECO:0000313" key="6">
    <source>
        <dbReference type="EMBL" id="MBE1583452.1"/>
    </source>
</evidence>
<evidence type="ECO:0000256" key="4">
    <source>
        <dbReference type="PROSITE-ProRule" id="PRU00335"/>
    </source>
</evidence>
<feature type="domain" description="HTH tetR-type" evidence="5">
    <location>
        <begin position="8"/>
        <end position="68"/>
    </location>
</feature>
<dbReference type="InterPro" id="IPR001647">
    <property type="entry name" value="HTH_TetR"/>
</dbReference>
<dbReference type="Pfam" id="PF16925">
    <property type="entry name" value="TetR_C_13"/>
    <property type="match status" value="1"/>
</dbReference>
<protein>
    <submittedName>
        <fullName evidence="6">AcrR family transcriptional regulator</fullName>
    </submittedName>
</protein>
<evidence type="ECO:0000256" key="3">
    <source>
        <dbReference type="ARBA" id="ARBA00023163"/>
    </source>
</evidence>
<sequence>MAGRPRDEGARQVILRRAADLASQDGLEGLSIGRLAAELGVSKSGLFGYFGSKEELQLATIRTAMSVYVAEVIEPALSVPPGLERVRRLCESWLSYSQRRVFPGGCFFFAVTAEFDARSGRVRDAVAAAGLDWIRFVTRTVEDARQLGELAGDTDADQLAFELISFMENANVVSLLHDDPGAYERARTAIRNHLSTYT</sequence>
<dbReference type="Gene3D" id="1.10.10.60">
    <property type="entry name" value="Homeodomain-like"/>
    <property type="match status" value="1"/>
</dbReference>
<keyword evidence="3" id="KW-0804">Transcription</keyword>
<keyword evidence="2 4" id="KW-0238">DNA-binding</keyword>
<evidence type="ECO:0000256" key="1">
    <source>
        <dbReference type="ARBA" id="ARBA00023015"/>
    </source>
</evidence>
<dbReference type="InterPro" id="IPR011075">
    <property type="entry name" value="TetR_C"/>
</dbReference>
<dbReference type="Proteomes" id="UP000633509">
    <property type="component" value="Unassembled WGS sequence"/>
</dbReference>
<organism evidence="6 7">
    <name type="scientific">Nonomuraea angiospora</name>
    <dbReference type="NCBI Taxonomy" id="46172"/>
    <lineage>
        <taxon>Bacteria</taxon>
        <taxon>Bacillati</taxon>
        <taxon>Actinomycetota</taxon>
        <taxon>Actinomycetes</taxon>
        <taxon>Streptosporangiales</taxon>
        <taxon>Streptosporangiaceae</taxon>
        <taxon>Nonomuraea</taxon>
    </lineage>
</organism>
<dbReference type="PANTHER" id="PTHR47506:SF6">
    <property type="entry name" value="HTH-TYPE TRANSCRIPTIONAL REPRESSOR NEMR"/>
    <property type="match status" value="1"/>
</dbReference>
<keyword evidence="7" id="KW-1185">Reference proteome</keyword>
<dbReference type="InterPro" id="IPR036271">
    <property type="entry name" value="Tet_transcr_reg_TetR-rel_C_sf"/>
</dbReference>
<dbReference type="PANTHER" id="PTHR47506">
    <property type="entry name" value="TRANSCRIPTIONAL REGULATORY PROTEIN"/>
    <property type="match status" value="1"/>
</dbReference>
<dbReference type="SUPFAM" id="SSF46689">
    <property type="entry name" value="Homeodomain-like"/>
    <property type="match status" value="1"/>
</dbReference>
<dbReference type="PRINTS" id="PR00455">
    <property type="entry name" value="HTHTETR"/>
</dbReference>
<dbReference type="PROSITE" id="PS50977">
    <property type="entry name" value="HTH_TETR_2"/>
    <property type="match status" value="1"/>
</dbReference>
<dbReference type="EMBL" id="JADBEK010000001">
    <property type="protein sequence ID" value="MBE1583452.1"/>
    <property type="molecule type" value="Genomic_DNA"/>
</dbReference>
<gene>
    <name evidence="6" type="ORF">H4W80_001710</name>
</gene>
<dbReference type="RefSeq" id="WP_192784543.1">
    <property type="nucleotide sequence ID" value="NZ_JADBEK010000001.1"/>
</dbReference>
<evidence type="ECO:0000256" key="2">
    <source>
        <dbReference type="ARBA" id="ARBA00023125"/>
    </source>
</evidence>
<keyword evidence="1" id="KW-0805">Transcription regulation</keyword>
<evidence type="ECO:0000259" key="5">
    <source>
        <dbReference type="PROSITE" id="PS50977"/>
    </source>
</evidence>